<dbReference type="InterPro" id="IPR051533">
    <property type="entry name" value="WaaL-like"/>
</dbReference>
<evidence type="ECO:0000256" key="3">
    <source>
        <dbReference type="ARBA" id="ARBA00022989"/>
    </source>
</evidence>
<feature type="domain" description="O-antigen ligase-related" evidence="6">
    <location>
        <begin position="195"/>
        <end position="337"/>
    </location>
</feature>
<evidence type="ECO:0000256" key="1">
    <source>
        <dbReference type="ARBA" id="ARBA00004141"/>
    </source>
</evidence>
<sequence length="404" mass="42484">MTRMVKGQARMGLIAILLFGLAFISGIAGGLMVGGFTFFAGVLGFPARAMGQFRKEAPWEAIAAGLFIAWACISFLWSPYDRPDQVWKLAIGVPSYAAFAFAMSQLEGRWKTRVEAALLFCTIGLGLFFVAETITGGGGTMSFKLAVEGGAAAGADLQDLVNKSLGHGAAFLILLAGPAAALAWREGAPLIGLVIVALAVISAFGFATEINIVAVAAALFVAALAYFQPRGILSALFGLVGGMFVVIPLTLPGLIGALPQSLIDAMPTSWVMRLEIWSYASEQLRERLWTGWGLDASRVLGGPAEVRGLSFDLLPLHPHNAALNVWLETGAFGAMLLAFALVMIGGRVAGAPRLSRLQAAAIAWVVSVHTVLIMGSYGIWQEWLIACSAVAIGGCTMLGARRQA</sequence>
<evidence type="ECO:0000259" key="6">
    <source>
        <dbReference type="Pfam" id="PF04932"/>
    </source>
</evidence>
<dbReference type="RefSeq" id="WP_343164660.1">
    <property type="nucleotide sequence ID" value="NZ_JBHRSV010000020.1"/>
</dbReference>
<reference evidence="8" key="1">
    <citation type="journal article" date="2019" name="Int. J. Syst. Evol. Microbiol.">
        <title>The Global Catalogue of Microorganisms (GCM) 10K type strain sequencing project: providing services to taxonomists for standard genome sequencing and annotation.</title>
        <authorList>
            <consortium name="The Broad Institute Genomics Platform"/>
            <consortium name="The Broad Institute Genome Sequencing Center for Infectious Disease"/>
            <person name="Wu L."/>
            <person name="Ma J."/>
        </authorList>
    </citation>
    <scope>NUCLEOTIDE SEQUENCE [LARGE SCALE GENOMIC DNA]</scope>
    <source>
        <strain evidence="8">KCTC 52487</strain>
    </source>
</reference>
<feature type="transmembrane region" description="Helical" evidence="5">
    <location>
        <begin position="165"/>
        <end position="183"/>
    </location>
</feature>
<keyword evidence="4 5" id="KW-0472">Membrane</keyword>
<dbReference type="Proteomes" id="UP001595379">
    <property type="component" value="Unassembled WGS sequence"/>
</dbReference>
<feature type="transmembrane region" description="Helical" evidence="5">
    <location>
        <begin position="57"/>
        <end position="80"/>
    </location>
</feature>
<feature type="transmembrane region" description="Helical" evidence="5">
    <location>
        <begin position="357"/>
        <end position="377"/>
    </location>
</feature>
<keyword evidence="2 5" id="KW-0812">Transmembrane</keyword>
<dbReference type="PANTHER" id="PTHR37422:SF13">
    <property type="entry name" value="LIPOPOLYSACCHARIDE BIOSYNTHESIS PROTEIN PA4999-RELATED"/>
    <property type="match status" value="1"/>
</dbReference>
<comment type="subcellular location">
    <subcellularLocation>
        <location evidence="1">Membrane</location>
        <topology evidence="1">Multi-pass membrane protein</topology>
    </subcellularLocation>
</comment>
<feature type="transmembrane region" description="Helical" evidence="5">
    <location>
        <begin position="383"/>
        <end position="400"/>
    </location>
</feature>
<feature type="transmembrane region" description="Helical" evidence="5">
    <location>
        <begin position="235"/>
        <end position="258"/>
    </location>
</feature>
<keyword evidence="3 5" id="KW-1133">Transmembrane helix</keyword>
<feature type="transmembrane region" description="Helical" evidence="5">
    <location>
        <begin position="116"/>
        <end position="135"/>
    </location>
</feature>
<organism evidence="7 8">
    <name type="scientific">Hyphobacterium vulgare</name>
    <dbReference type="NCBI Taxonomy" id="1736751"/>
    <lineage>
        <taxon>Bacteria</taxon>
        <taxon>Pseudomonadati</taxon>
        <taxon>Pseudomonadota</taxon>
        <taxon>Alphaproteobacteria</taxon>
        <taxon>Maricaulales</taxon>
        <taxon>Maricaulaceae</taxon>
        <taxon>Hyphobacterium</taxon>
    </lineage>
</organism>
<gene>
    <name evidence="7" type="ORF">ACFOOR_11370</name>
</gene>
<dbReference type="EMBL" id="JBHRSV010000020">
    <property type="protein sequence ID" value="MFC2926707.1"/>
    <property type="molecule type" value="Genomic_DNA"/>
</dbReference>
<feature type="transmembrane region" description="Helical" evidence="5">
    <location>
        <begin position="190"/>
        <end position="206"/>
    </location>
</feature>
<keyword evidence="8" id="KW-1185">Reference proteome</keyword>
<protein>
    <submittedName>
        <fullName evidence="7">O-antigen ligase family protein</fullName>
    </submittedName>
</protein>
<evidence type="ECO:0000256" key="4">
    <source>
        <dbReference type="ARBA" id="ARBA00023136"/>
    </source>
</evidence>
<name>A0ABV6ZZ85_9PROT</name>
<evidence type="ECO:0000256" key="5">
    <source>
        <dbReference type="SAM" id="Phobius"/>
    </source>
</evidence>
<feature type="transmembrane region" description="Helical" evidence="5">
    <location>
        <begin position="325"/>
        <end position="345"/>
    </location>
</feature>
<comment type="caution">
    <text evidence="7">The sequence shown here is derived from an EMBL/GenBank/DDBJ whole genome shotgun (WGS) entry which is preliminary data.</text>
</comment>
<dbReference type="InterPro" id="IPR007016">
    <property type="entry name" value="O-antigen_ligase-rel_domated"/>
</dbReference>
<evidence type="ECO:0000256" key="2">
    <source>
        <dbReference type="ARBA" id="ARBA00022692"/>
    </source>
</evidence>
<feature type="transmembrane region" description="Helical" evidence="5">
    <location>
        <begin position="12"/>
        <end position="45"/>
    </location>
</feature>
<feature type="transmembrane region" description="Helical" evidence="5">
    <location>
        <begin position="212"/>
        <end position="228"/>
    </location>
</feature>
<evidence type="ECO:0000313" key="7">
    <source>
        <dbReference type="EMBL" id="MFC2926707.1"/>
    </source>
</evidence>
<evidence type="ECO:0000313" key="8">
    <source>
        <dbReference type="Proteomes" id="UP001595379"/>
    </source>
</evidence>
<keyword evidence="7" id="KW-0436">Ligase</keyword>
<dbReference type="PANTHER" id="PTHR37422">
    <property type="entry name" value="TEICHURONIC ACID BIOSYNTHESIS PROTEIN TUAE"/>
    <property type="match status" value="1"/>
</dbReference>
<accession>A0ABV6ZZ85</accession>
<dbReference type="GO" id="GO:0016874">
    <property type="term" value="F:ligase activity"/>
    <property type="evidence" value="ECO:0007669"/>
    <property type="project" value="UniProtKB-KW"/>
</dbReference>
<proteinExistence type="predicted"/>
<dbReference type="Pfam" id="PF04932">
    <property type="entry name" value="Wzy_C"/>
    <property type="match status" value="1"/>
</dbReference>